<dbReference type="PANTHER" id="PTHR10629">
    <property type="entry name" value="CYTOSINE-SPECIFIC METHYLTRANSFERASE"/>
    <property type="match status" value="1"/>
</dbReference>
<dbReference type="PRINTS" id="PR00105">
    <property type="entry name" value="C5METTRFRASE"/>
</dbReference>
<evidence type="ECO:0000256" key="6">
    <source>
        <dbReference type="PROSITE-ProRule" id="PRU01016"/>
    </source>
</evidence>
<keyword evidence="1 6" id="KW-0489">Methyltransferase</keyword>
<name>A0A1H1Q8X7_9GAMM</name>
<keyword evidence="4" id="KW-0680">Restriction system</keyword>
<accession>A0A1H1Q8X7</accession>
<evidence type="ECO:0000313" key="9">
    <source>
        <dbReference type="EMBL" id="SDS19870.1"/>
    </source>
</evidence>
<dbReference type="InterPro" id="IPR050390">
    <property type="entry name" value="C5-Methyltransferase"/>
</dbReference>
<dbReference type="GO" id="GO:0009307">
    <property type="term" value="P:DNA restriction-modification system"/>
    <property type="evidence" value="ECO:0007669"/>
    <property type="project" value="UniProtKB-KW"/>
</dbReference>
<proteinExistence type="inferred from homology"/>
<keyword evidence="3 6" id="KW-0949">S-adenosyl-L-methionine</keyword>
<evidence type="ECO:0000256" key="8">
    <source>
        <dbReference type="RuleBase" id="RU000417"/>
    </source>
</evidence>
<dbReference type="Proteomes" id="UP000243207">
    <property type="component" value="Chromosome I"/>
</dbReference>
<dbReference type="OrthoDB" id="9813719at2"/>
<dbReference type="Gene3D" id="3.40.50.150">
    <property type="entry name" value="Vaccinia Virus protein VP39"/>
    <property type="match status" value="1"/>
</dbReference>
<reference evidence="10" key="1">
    <citation type="submission" date="2016-10" db="EMBL/GenBank/DDBJ databases">
        <authorList>
            <person name="Varghese N."/>
            <person name="Submissions S."/>
        </authorList>
    </citation>
    <scope>NUCLEOTIDE SEQUENCE [LARGE SCALE GENOMIC DNA]</scope>
    <source>
        <strain evidence="10">NRRL B-51270</strain>
    </source>
</reference>
<dbReference type="InterPro" id="IPR029063">
    <property type="entry name" value="SAM-dependent_MTases_sf"/>
</dbReference>
<dbReference type="GO" id="GO:0003886">
    <property type="term" value="F:DNA (cytosine-5-)-methyltransferase activity"/>
    <property type="evidence" value="ECO:0007669"/>
    <property type="project" value="UniProtKB-EC"/>
</dbReference>
<evidence type="ECO:0000256" key="5">
    <source>
        <dbReference type="ARBA" id="ARBA00047422"/>
    </source>
</evidence>
<dbReference type="Pfam" id="PF00145">
    <property type="entry name" value="DNA_methylase"/>
    <property type="match status" value="2"/>
</dbReference>
<dbReference type="GO" id="GO:0003677">
    <property type="term" value="F:DNA binding"/>
    <property type="evidence" value="ECO:0007669"/>
    <property type="project" value="TreeGrafter"/>
</dbReference>
<comment type="similarity">
    <text evidence="6 7">Belongs to the class I-like SAM-binding methyltransferase superfamily. C5-methyltransferase family.</text>
</comment>
<dbReference type="PROSITE" id="PS51679">
    <property type="entry name" value="SAM_MT_C5"/>
    <property type="match status" value="1"/>
</dbReference>
<keyword evidence="10" id="KW-1185">Reference proteome</keyword>
<organism evidence="9 10">
    <name type="scientific">Halopseudomonas xinjiangensis</name>
    <dbReference type="NCBI Taxonomy" id="487184"/>
    <lineage>
        <taxon>Bacteria</taxon>
        <taxon>Pseudomonadati</taxon>
        <taxon>Pseudomonadota</taxon>
        <taxon>Gammaproteobacteria</taxon>
        <taxon>Pseudomonadales</taxon>
        <taxon>Pseudomonadaceae</taxon>
        <taxon>Halopseudomonas</taxon>
    </lineage>
</organism>
<protein>
    <recommendedName>
        <fullName evidence="8">Cytosine-specific methyltransferase</fullName>
        <ecNumber evidence="8">2.1.1.37</ecNumber>
    </recommendedName>
</protein>
<dbReference type="InterPro" id="IPR018117">
    <property type="entry name" value="C5_DNA_meth_AS"/>
</dbReference>
<dbReference type="REBASE" id="162892">
    <property type="entry name" value="M.Pxi51270ORF1083P"/>
</dbReference>
<dbReference type="GO" id="GO:0044027">
    <property type="term" value="P:negative regulation of gene expression via chromosomal CpG island methylation"/>
    <property type="evidence" value="ECO:0007669"/>
    <property type="project" value="TreeGrafter"/>
</dbReference>
<evidence type="ECO:0000313" key="10">
    <source>
        <dbReference type="Proteomes" id="UP000243207"/>
    </source>
</evidence>
<dbReference type="PROSITE" id="PS00094">
    <property type="entry name" value="C5_MTASE_1"/>
    <property type="match status" value="1"/>
</dbReference>
<feature type="active site" evidence="6">
    <location>
        <position position="89"/>
    </location>
</feature>
<evidence type="ECO:0000256" key="7">
    <source>
        <dbReference type="RuleBase" id="RU000416"/>
    </source>
</evidence>
<dbReference type="EMBL" id="LT629736">
    <property type="protein sequence ID" value="SDS19870.1"/>
    <property type="molecule type" value="Genomic_DNA"/>
</dbReference>
<gene>
    <name evidence="9" type="ORF">SAMN05216421_1083</name>
</gene>
<keyword evidence="2 6" id="KW-0808">Transferase</keyword>
<dbReference type="EC" id="2.1.1.37" evidence="8"/>
<evidence type="ECO:0000256" key="2">
    <source>
        <dbReference type="ARBA" id="ARBA00022679"/>
    </source>
</evidence>
<sequence length="331" mass="36820">MQAQTETFSVASFFAGCGGLDLGFQGGFHFKGESVPRTAFEIEQAFELDPLCEITYKQNIGNHFHRADLSQACVAGMVRADLLIGGFPCQDFSICGPRKGLGSERGRLYSSLVQYCAIHQPKMFVAENVANILTMHKGKVIERILGDFREAGYRVECWRLNAADYGVPQARYRVFIVGVRNDISGFPDKPLPQYADSHRSIEWAIGDLVGVHDESVPNQSQYFKANRAKNGHGQGDEISQAGKPGYTVRANAKSRVQFHYSLQRRLTIRECARLQTFPDDFVFPHSATSNIMQIGNAVPPLLANAVARVCERFLLQQHTSDQLDVTRDKAA</sequence>
<dbReference type="SUPFAM" id="SSF53335">
    <property type="entry name" value="S-adenosyl-L-methionine-dependent methyltransferases"/>
    <property type="match status" value="1"/>
</dbReference>
<dbReference type="InterPro" id="IPR001525">
    <property type="entry name" value="C5_MeTfrase"/>
</dbReference>
<dbReference type="Gene3D" id="3.90.120.10">
    <property type="entry name" value="DNA Methylase, subunit A, domain 2"/>
    <property type="match status" value="1"/>
</dbReference>
<dbReference type="PANTHER" id="PTHR10629:SF52">
    <property type="entry name" value="DNA (CYTOSINE-5)-METHYLTRANSFERASE 1"/>
    <property type="match status" value="1"/>
</dbReference>
<evidence type="ECO:0000256" key="3">
    <source>
        <dbReference type="ARBA" id="ARBA00022691"/>
    </source>
</evidence>
<dbReference type="RefSeq" id="WP_093392192.1">
    <property type="nucleotide sequence ID" value="NZ_LT629736.1"/>
</dbReference>
<dbReference type="GO" id="GO:0032259">
    <property type="term" value="P:methylation"/>
    <property type="evidence" value="ECO:0007669"/>
    <property type="project" value="UniProtKB-KW"/>
</dbReference>
<dbReference type="NCBIfam" id="TIGR00675">
    <property type="entry name" value="dcm"/>
    <property type="match status" value="1"/>
</dbReference>
<evidence type="ECO:0000256" key="1">
    <source>
        <dbReference type="ARBA" id="ARBA00022603"/>
    </source>
</evidence>
<dbReference type="STRING" id="487184.SAMN05216421_1083"/>
<evidence type="ECO:0000256" key="4">
    <source>
        <dbReference type="ARBA" id="ARBA00022747"/>
    </source>
</evidence>
<dbReference type="AlphaFoldDB" id="A0A1H1Q8X7"/>
<comment type="catalytic activity">
    <reaction evidence="5 8">
        <text>a 2'-deoxycytidine in DNA + S-adenosyl-L-methionine = a 5-methyl-2'-deoxycytidine in DNA + S-adenosyl-L-homocysteine + H(+)</text>
        <dbReference type="Rhea" id="RHEA:13681"/>
        <dbReference type="Rhea" id="RHEA-COMP:11369"/>
        <dbReference type="Rhea" id="RHEA-COMP:11370"/>
        <dbReference type="ChEBI" id="CHEBI:15378"/>
        <dbReference type="ChEBI" id="CHEBI:57856"/>
        <dbReference type="ChEBI" id="CHEBI:59789"/>
        <dbReference type="ChEBI" id="CHEBI:85452"/>
        <dbReference type="ChEBI" id="CHEBI:85454"/>
        <dbReference type="EC" id="2.1.1.37"/>
    </reaction>
</comment>